<dbReference type="InterPro" id="IPR003347">
    <property type="entry name" value="JmjC_dom"/>
</dbReference>
<dbReference type="Pfam" id="PF01388">
    <property type="entry name" value="ARID"/>
    <property type="match status" value="1"/>
</dbReference>
<evidence type="ECO:0000256" key="15">
    <source>
        <dbReference type="SAM" id="MobiDB-lite"/>
    </source>
</evidence>
<evidence type="ECO:0000256" key="4">
    <source>
        <dbReference type="ARBA" id="ARBA00012902"/>
    </source>
</evidence>
<dbReference type="InterPro" id="IPR011011">
    <property type="entry name" value="Znf_FYVE_PHD"/>
</dbReference>
<feature type="region of interest" description="Disordered" evidence="15">
    <location>
        <begin position="947"/>
        <end position="977"/>
    </location>
</feature>
<reference evidence="21" key="2">
    <citation type="submission" date="2015-01" db="EMBL/GenBank/DDBJ databases">
        <title>Evolutionary Origins and Diversification of the Mycorrhizal Mutualists.</title>
        <authorList>
            <consortium name="DOE Joint Genome Institute"/>
            <consortium name="Mycorrhizal Genomics Consortium"/>
            <person name="Kohler A."/>
            <person name="Kuo A."/>
            <person name="Nagy L.G."/>
            <person name="Floudas D."/>
            <person name="Copeland A."/>
            <person name="Barry K.W."/>
            <person name="Cichocki N."/>
            <person name="Veneault-Fourrey C."/>
            <person name="LaButti K."/>
            <person name="Lindquist E.A."/>
            <person name="Lipzen A."/>
            <person name="Lundell T."/>
            <person name="Morin E."/>
            <person name="Murat C."/>
            <person name="Riley R."/>
            <person name="Ohm R."/>
            <person name="Sun H."/>
            <person name="Tunlid A."/>
            <person name="Henrissat B."/>
            <person name="Grigoriev I.V."/>
            <person name="Hibbett D.S."/>
            <person name="Martin F."/>
        </authorList>
    </citation>
    <scope>NUCLEOTIDE SEQUENCE [LARGE SCALE GENOMIC DNA]</scope>
    <source>
        <strain evidence="21">Marx 270</strain>
    </source>
</reference>
<keyword evidence="8" id="KW-0862">Zinc</keyword>
<gene>
    <name evidence="20" type="ORF">M404DRAFT_993392</name>
</gene>
<protein>
    <recommendedName>
        <fullName evidence="4">[histone H3]-trimethyl-L-lysine(4) demethylase</fullName>
        <ecNumber evidence="4">1.14.11.67</ecNumber>
    </recommendedName>
</protein>
<keyword evidence="6" id="KW-0677">Repeat</keyword>
<dbReference type="CDD" id="cd16100">
    <property type="entry name" value="ARID"/>
    <property type="match status" value="1"/>
</dbReference>
<dbReference type="GO" id="GO:0006355">
    <property type="term" value="P:regulation of DNA-templated transcription"/>
    <property type="evidence" value="ECO:0007669"/>
    <property type="project" value="TreeGrafter"/>
</dbReference>
<dbReference type="Pfam" id="PF00628">
    <property type="entry name" value="PHD"/>
    <property type="match status" value="1"/>
</dbReference>
<comment type="subcellular location">
    <subcellularLocation>
        <location evidence="2">Nucleus</location>
    </subcellularLocation>
</comment>
<accession>A0A0C3PT85</accession>
<dbReference type="SUPFAM" id="SSF57903">
    <property type="entry name" value="FYVE/PHD zinc finger"/>
    <property type="match status" value="3"/>
</dbReference>
<feature type="region of interest" description="Disordered" evidence="15">
    <location>
        <begin position="322"/>
        <end position="429"/>
    </location>
</feature>
<dbReference type="SUPFAM" id="SSF46774">
    <property type="entry name" value="ARID-like"/>
    <property type="match status" value="1"/>
</dbReference>
<evidence type="ECO:0000256" key="11">
    <source>
        <dbReference type="ARBA" id="ARBA00023242"/>
    </source>
</evidence>
<sequence length="1812" mass="204629">MQAGSPPPSSRGTPSRRGRSARTAMHTASHSADAFPSEFSNKQPNSFTSCLSIPVEGALPIKPQDDAPSSPQSRMSQQATPGSSKRAPRKSKTNALAALQSHASQLSNDDGNTHDATDDFFNGHSPIAISPCLDLSSVKTSSPRNQPVGSTPRPFGLEDCPVFYPTSDEFKDPMTYIRSISEKVVNYGICKVVPPVGWKMPFVTNTETFRFKTRLQRLNSIEATSRAKVNFLEQLYRFHKQQGKPRVSVPTINHKPLDLWLLRKEVQNLGGYEAVTKNKKWGDLGAILGYRGVPGLSTQIKNSYTRIILPYEHFCERMRNSPALSSPTVKTDPHLKTHTNIQSSNSHLSSLRYPSSPPSSPLTSSSSSLSEPDDGDSKERIRTRSETNGVKRSTKMTIQEQSTLAVSSRDGFGRMPSATGATQPDEDQKLTQEQSCEICQKKNHEDQMLLCDGCDCGFHMFCLDPPLTSIPRGQWFCHTCVFGTGGDFGFDEGEEHCLSSFQARDLEFRRRWWATHPPAHKSPPDLNDPTVTYVGNTVVTEYDTEDEFWRLVQSPNETVEIEYGADVHSTTHGSAMPTMETHPLEPASKDPWNLNNMPILSDSLLRYIKSDISGMTVPWTYVGMIFSTFCWHNEDHYTYSVNFQHWGETKTWYGIPGDDAEKFEAAIKSEAPDLFEAQPDLLFQLVTLMNPKRLTEAGVRVYACNQRAGEFVITFPKAYHAGFNHGLNFNEAVNFALPGWLPYGRDCVQRYREHRKLPVFSHDELLVTITQQSQSIKTAQWLEASLREMTERELGSRRAARAMGITERLEDEDRPEDQYQCLHCKVFCFLSQVICHCKNEVVCVEHAKHLCDHAINQHVLRLRFSDAALQDNLAKVTERAAIPSAWKTKFQRVLSESSAPQLRSLRALLAEGERINYPLPELVSLRKCVNRANEWLDASNTFIIRKQSRKRSRRSRGRPSANESTPPGFDDRDPGDRPDRTLDDLYALLREVQTLGFDTQEIGALRALAEQAEELRSKALALLKDDRAATDRDTFFNECERLLMEASSVNVYLEEIYEVEKIVTRESLIKELEEKADDANATLEDIHNLLSRARACNLPEDNTYMKALQARQRAGDDWEERARHVLDQPFKTIEELDEFSETDPNVPIDVSIYDRLMSARTKAKDFEKQAKAWLLPDDQGPKPKVSEVMRFVARAEKDFSIPAIRDLKQTAEFALDLENRCEAILRNRYQHRDEVDIFEMMTKWRSYAREHLSVFSLPVFEKLDAQLTFHQKWLENLPWHCPQHGVAHGQDILNDVVDATRPEDDLPPNDEYFTCICNTPVRPPPPGAQSDAVQCDHCFARFHGECAANGGSCPFCDHRHWNGAINKGRNWHFCFLPQILLSAPEVTKNYSDAWKQLELIVHRTDRLSAVIGHFLTFASQPGNQRPEYIPQVRHYMRKLYKIQFAVSPSREVSFGLDLAGLHRILAGQPAPVRVRKRRRAKFVFGQDIDKDWLDGTRCICRGRTPFLLGHRTVECQICNRLYHAGCVFFPIDGSMGQKLHRFECPLCCIRKNRPYAFSEVRVKHFDNQDEDTYVNTGAMQETSSKDIIYMTLPRPYTQTLIVELIRYTSGSSEVINCAPPQHSVSAPPLPRPPESGPSASHRHSHTPLPLPTPPTPVYELARQPSTNGHHVPPPPPWCTQWHNITSNPTPTRRSEVPEYPLPPPPLSLSPHSGKKRKFADESPPPEVRGSRSPKQARRLPQTPVLPPASVPARAMQQTLSPSLAMIVSPVDTEPSPRPASSVPFATGPSSSSQRPSNTPPAKPMKLVIPKNK</sequence>
<dbReference type="SMART" id="SM00249">
    <property type="entry name" value="PHD"/>
    <property type="match status" value="3"/>
</dbReference>
<reference evidence="20 21" key="1">
    <citation type="submission" date="2014-04" db="EMBL/GenBank/DDBJ databases">
        <authorList>
            <consortium name="DOE Joint Genome Institute"/>
            <person name="Kuo A."/>
            <person name="Kohler A."/>
            <person name="Costa M.D."/>
            <person name="Nagy L.G."/>
            <person name="Floudas D."/>
            <person name="Copeland A."/>
            <person name="Barry K.W."/>
            <person name="Cichocki N."/>
            <person name="Veneault-Fourrey C."/>
            <person name="LaButti K."/>
            <person name="Lindquist E.A."/>
            <person name="Lipzen A."/>
            <person name="Lundell T."/>
            <person name="Morin E."/>
            <person name="Murat C."/>
            <person name="Sun H."/>
            <person name="Tunlid A."/>
            <person name="Henrissat B."/>
            <person name="Grigoriev I.V."/>
            <person name="Hibbett D.S."/>
            <person name="Martin F."/>
            <person name="Nordberg H.P."/>
            <person name="Cantor M.N."/>
            <person name="Hua S.X."/>
        </authorList>
    </citation>
    <scope>NUCLEOTIDE SEQUENCE [LARGE SCALE GENOMIC DNA]</scope>
    <source>
        <strain evidence="20 21">Marx 270</strain>
    </source>
</reference>
<dbReference type="EC" id="1.14.11.67" evidence="4"/>
<comment type="cofactor">
    <cofactor evidence="1">
        <name>Fe(2+)</name>
        <dbReference type="ChEBI" id="CHEBI:29033"/>
    </cofactor>
</comment>
<keyword evidence="14" id="KW-0175">Coiled coil</keyword>
<evidence type="ECO:0000256" key="5">
    <source>
        <dbReference type="ARBA" id="ARBA00022723"/>
    </source>
</evidence>
<dbReference type="InterPro" id="IPR036431">
    <property type="entry name" value="ARID_dom_sf"/>
</dbReference>
<dbReference type="PANTHER" id="PTHR10694">
    <property type="entry name" value="LYSINE-SPECIFIC DEMETHYLASE"/>
    <property type="match status" value="1"/>
</dbReference>
<feature type="compositionally biased region" description="Polar residues" evidence="15">
    <location>
        <begin position="386"/>
        <end position="406"/>
    </location>
</feature>
<evidence type="ECO:0000313" key="21">
    <source>
        <dbReference type="Proteomes" id="UP000054217"/>
    </source>
</evidence>
<feature type="domain" description="JmjN" evidence="18">
    <location>
        <begin position="160"/>
        <end position="201"/>
    </location>
</feature>
<feature type="compositionally biased region" description="Low complexity" evidence="15">
    <location>
        <begin position="361"/>
        <end position="370"/>
    </location>
</feature>
<dbReference type="Pfam" id="PF02375">
    <property type="entry name" value="JmjN"/>
    <property type="match status" value="1"/>
</dbReference>
<dbReference type="PROSITE" id="PS51183">
    <property type="entry name" value="JMJN"/>
    <property type="match status" value="1"/>
</dbReference>
<evidence type="ECO:0000259" key="17">
    <source>
        <dbReference type="PROSITE" id="PS51011"/>
    </source>
</evidence>
<dbReference type="Gene3D" id="1.10.150.60">
    <property type="entry name" value="ARID DNA-binding domain"/>
    <property type="match status" value="1"/>
</dbReference>
<evidence type="ECO:0000313" key="20">
    <source>
        <dbReference type="EMBL" id="KIO12396.1"/>
    </source>
</evidence>
<dbReference type="PROSITE" id="PS51011">
    <property type="entry name" value="ARID"/>
    <property type="match status" value="1"/>
</dbReference>
<dbReference type="Gene3D" id="3.30.40.10">
    <property type="entry name" value="Zinc/RING finger domain, C3HC4 (zinc finger)"/>
    <property type="match status" value="2"/>
</dbReference>
<keyword evidence="7 13" id="KW-0863">Zinc-finger</keyword>
<evidence type="ECO:0000256" key="6">
    <source>
        <dbReference type="ARBA" id="ARBA00022737"/>
    </source>
</evidence>
<keyword evidence="21" id="KW-1185">Reference proteome</keyword>
<dbReference type="InterPro" id="IPR001606">
    <property type="entry name" value="ARID_dom"/>
</dbReference>
<dbReference type="SMART" id="SM00558">
    <property type="entry name" value="JmjC"/>
    <property type="match status" value="1"/>
</dbReference>
<dbReference type="SMART" id="SM00545">
    <property type="entry name" value="JmjN"/>
    <property type="match status" value="1"/>
</dbReference>
<dbReference type="PROSITE" id="PS50016">
    <property type="entry name" value="ZF_PHD_2"/>
    <property type="match status" value="1"/>
</dbReference>
<feature type="compositionally biased region" description="Polar residues" evidence="15">
    <location>
        <begin position="1787"/>
        <end position="1796"/>
    </location>
</feature>
<evidence type="ECO:0000256" key="14">
    <source>
        <dbReference type="SAM" id="Coils"/>
    </source>
</evidence>
<dbReference type="SUPFAM" id="SSF51197">
    <property type="entry name" value="Clavaminate synthase-like"/>
    <property type="match status" value="1"/>
</dbReference>
<dbReference type="PROSITE" id="PS51184">
    <property type="entry name" value="JMJC"/>
    <property type="match status" value="1"/>
</dbReference>
<feature type="region of interest" description="Disordered" evidence="15">
    <location>
        <begin position="1"/>
        <end position="118"/>
    </location>
</feature>
<comment type="similarity">
    <text evidence="3">Belongs to the JARID1 histone demethylase family.</text>
</comment>
<dbReference type="GO" id="GO:0008270">
    <property type="term" value="F:zinc ion binding"/>
    <property type="evidence" value="ECO:0007669"/>
    <property type="project" value="UniProtKB-KW"/>
</dbReference>
<evidence type="ECO:0000256" key="10">
    <source>
        <dbReference type="ARBA" id="ARBA00023004"/>
    </source>
</evidence>
<keyword evidence="5" id="KW-0479">Metal-binding</keyword>
<feature type="compositionally biased region" description="Polar residues" evidence="15">
    <location>
        <begin position="1680"/>
        <end position="1691"/>
    </location>
</feature>
<organism evidence="20 21">
    <name type="scientific">Pisolithus tinctorius Marx 270</name>
    <dbReference type="NCBI Taxonomy" id="870435"/>
    <lineage>
        <taxon>Eukaryota</taxon>
        <taxon>Fungi</taxon>
        <taxon>Dikarya</taxon>
        <taxon>Basidiomycota</taxon>
        <taxon>Agaricomycotina</taxon>
        <taxon>Agaricomycetes</taxon>
        <taxon>Agaricomycetidae</taxon>
        <taxon>Boletales</taxon>
        <taxon>Sclerodermatineae</taxon>
        <taxon>Pisolithaceae</taxon>
        <taxon>Pisolithus</taxon>
    </lineage>
</organism>
<dbReference type="InterPro" id="IPR019786">
    <property type="entry name" value="Zinc_finger_PHD-type_CS"/>
</dbReference>
<dbReference type="CDD" id="cd15545">
    <property type="entry name" value="PHD_BAZ2A_like"/>
    <property type="match status" value="1"/>
</dbReference>
<evidence type="ECO:0000256" key="1">
    <source>
        <dbReference type="ARBA" id="ARBA00001954"/>
    </source>
</evidence>
<dbReference type="InParanoid" id="A0A0C3PT85"/>
<feature type="domain" description="PHD-type" evidence="16">
    <location>
        <begin position="433"/>
        <end position="483"/>
    </location>
</feature>
<dbReference type="InterPro" id="IPR003349">
    <property type="entry name" value="JmjN"/>
</dbReference>
<dbReference type="Proteomes" id="UP000054217">
    <property type="component" value="Unassembled WGS sequence"/>
</dbReference>
<dbReference type="Pfam" id="PF08429">
    <property type="entry name" value="PLU-1"/>
    <property type="match status" value="1"/>
</dbReference>
<dbReference type="FunFam" id="1.10.150.60:FF:000016">
    <property type="entry name" value="Putative Lysine-specific demethylase 5B"/>
    <property type="match status" value="1"/>
</dbReference>
<keyword evidence="11" id="KW-0539">Nucleus</keyword>
<evidence type="ECO:0000259" key="16">
    <source>
        <dbReference type="PROSITE" id="PS50016"/>
    </source>
</evidence>
<keyword evidence="9" id="KW-0560">Oxidoreductase</keyword>
<evidence type="ECO:0000256" key="13">
    <source>
        <dbReference type="PROSITE-ProRule" id="PRU00146"/>
    </source>
</evidence>
<feature type="domain" description="JmjC" evidence="19">
    <location>
        <begin position="586"/>
        <end position="752"/>
    </location>
</feature>
<dbReference type="InterPro" id="IPR001965">
    <property type="entry name" value="Znf_PHD"/>
</dbReference>
<dbReference type="Pfam" id="PF21323">
    <property type="entry name" value="KDM5_C-hel"/>
    <property type="match status" value="1"/>
</dbReference>
<dbReference type="GO" id="GO:0005634">
    <property type="term" value="C:nucleus"/>
    <property type="evidence" value="ECO:0007669"/>
    <property type="project" value="UniProtKB-SubCell"/>
</dbReference>
<evidence type="ECO:0000259" key="19">
    <source>
        <dbReference type="PROSITE" id="PS51184"/>
    </source>
</evidence>
<feature type="compositionally biased region" description="Low complexity" evidence="15">
    <location>
        <begin position="95"/>
        <end position="107"/>
    </location>
</feature>
<evidence type="ECO:0000259" key="18">
    <source>
        <dbReference type="PROSITE" id="PS51183"/>
    </source>
</evidence>
<dbReference type="Pfam" id="PF02928">
    <property type="entry name" value="zf-C5HC2"/>
    <property type="match status" value="1"/>
</dbReference>
<dbReference type="InterPro" id="IPR019787">
    <property type="entry name" value="Znf_PHD-finger"/>
</dbReference>
<dbReference type="SMART" id="SM01014">
    <property type="entry name" value="ARID"/>
    <property type="match status" value="1"/>
</dbReference>
<evidence type="ECO:0000256" key="7">
    <source>
        <dbReference type="ARBA" id="ARBA00022771"/>
    </source>
</evidence>
<proteinExistence type="inferred from homology"/>
<dbReference type="GO" id="GO:0003677">
    <property type="term" value="F:DNA binding"/>
    <property type="evidence" value="ECO:0007669"/>
    <property type="project" value="InterPro"/>
</dbReference>
<evidence type="ECO:0000256" key="8">
    <source>
        <dbReference type="ARBA" id="ARBA00022833"/>
    </source>
</evidence>
<dbReference type="PROSITE" id="PS01359">
    <property type="entry name" value="ZF_PHD_1"/>
    <property type="match status" value="1"/>
</dbReference>
<feature type="compositionally biased region" description="Polar residues" evidence="15">
    <location>
        <begin position="38"/>
        <end position="51"/>
    </location>
</feature>
<name>A0A0C3PT85_PISTI</name>
<dbReference type="GO" id="GO:0000785">
    <property type="term" value="C:chromatin"/>
    <property type="evidence" value="ECO:0007669"/>
    <property type="project" value="TreeGrafter"/>
</dbReference>
<dbReference type="FunCoup" id="A0A0C3PT85">
    <property type="interactions" value="492"/>
</dbReference>
<feature type="region of interest" description="Disordered" evidence="15">
    <location>
        <begin position="1618"/>
        <end position="1812"/>
    </location>
</feature>
<dbReference type="Pfam" id="PF02373">
    <property type="entry name" value="JmjC"/>
    <property type="match status" value="1"/>
</dbReference>
<feature type="compositionally biased region" description="Low complexity" evidence="15">
    <location>
        <begin position="343"/>
        <end position="354"/>
    </location>
</feature>
<dbReference type="PANTHER" id="PTHR10694:SF33">
    <property type="entry name" value="LYSINE-SPECIFIC DEMETHYLASE 5"/>
    <property type="match status" value="1"/>
</dbReference>
<feature type="coiled-coil region" evidence="14">
    <location>
        <begin position="1062"/>
        <end position="1089"/>
    </location>
</feature>
<feature type="compositionally biased region" description="Polar residues" evidence="15">
    <location>
        <begin position="67"/>
        <end position="83"/>
    </location>
</feature>
<feature type="domain" description="ARID" evidence="17">
    <location>
        <begin position="225"/>
        <end position="316"/>
    </location>
</feature>
<dbReference type="OrthoDB" id="1678912at2759"/>
<dbReference type="SMART" id="SM00501">
    <property type="entry name" value="BRIGHT"/>
    <property type="match status" value="1"/>
</dbReference>
<dbReference type="InterPro" id="IPR013637">
    <property type="entry name" value="Lys_sp_deMease-like_dom"/>
</dbReference>
<dbReference type="CDD" id="cd15489">
    <property type="entry name" value="PHD_SF"/>
    <property type="match status" value="1"/>
</dbReference>
<dbReference type="HOGENOM" id="CLU_000991_5_1_1"/>
<feature type="compositionally biased region" description="Basic and acidic residues" evidence="15">
    <location>
        <begin position="375"/>
        <end position="385"/>
    </location>
</feature>
<dbReference type="GO" id="GO:0034647">
    <property type="term" value="F:histone H3K4me/H3K4me2/H3K4me3 demethylase activity"/>
    <property type="evidence" value="ECO:0007669"/>
    <property type="project" value="UniProtKB-EC"/>
</dbReference>
<dbReference type="EMBL" id="KN831947">
    <property type="protein sequence ID" value="KIO12396.1"/>
    <property type="molecule type" value="Genomic_DNA"/>
</dbReference>
<comment type="catalytic activity">
    <reaction evidence="12">
        <text>N(6),N(6),N(6)-trimethyl-L-lysyl(4)-[histone H3] + 3 2-oxoglutarate + 3 O2 = L-lysyl(4)-[histone H3] + 3 formaldehyde + 3 succinate + 3 CO2</text>
        <dbReference type="Rhea" id="RHEA:60208"/>
        <dbReference type="Rhea" id="RHEA-COMP:15537"/>
        <dbReference type="Rhea" id="RHEA-COMP:15547"/>
        <dbReference type="ChEBI" id="CHEBI:15379"/>
        <dbReference type="ChEBI" id="CHEBI:16526"/>
        <dbReference type="ChEBI" id="CHEBI:16810"/>
        <dbReference type="ChEBI" id="CHEBI:16842"/>
        <dbReference type="ChEBI" id="CHEBI:29969"/>
        <dbReference type="ChEBI" id="CHEBI:30031"/>
        <dbReference type="ChEBI" id="CHEBI:61961"/>
        <dbReference type="EC" id="1.14.11.67"/>
    </reaction>
</comment>
<keyword evidence="10" id="KW-0408">Iron</keyword>
<evidence type="ECO:0000256" key="9">
    <source>
        <dbReference type="ARBA" id="ARBA00023002"/>
    </source>
</evidence>
<evidence type="ECO:0000256" key="2">
    <source>
        <dbReference type="ARBA" id="ARBA00004123"/>
    </source>
</evidence>
<dbReference type="STRING" id="870435.A0A0C3PT85"/>
<feature type="compositionally biased region" description="Basic residues" evidence="15">
    <location>
        <begin position="947"/>
        <end position="957"/>
    </location>
</feature>
<dbReference type="InterPro" id="IPR048615">
    <property type="entry name" value="KDM5_C-hel"/>
</dbReference>
<evidence type="ECO:0000256" key="12">
    <source>
        <dbReference type="ARBA" id="ARBA00048734"/>
    </source>
</evidence>
<dbReference type="InterPro" id="IPR004198">
    <property type="entry name" value="Znf_C5HC2"/>
</dbReference>
<dbReference type="Gene3D" id="2.60.120.650">
    <property type="entry name" value="Cupin"/>
    <property type="match status" value="1"/>
</dbReference>
<evidence type="ECO:0000256" key="3">
    <source>
        <dbReference type="ARBA" id="ARBA00006801"/>
    </source>
</evidence>
<dbReference type="InterPro" id="IPR013083">
    <property type="entry name" value="Znf_RING/FYVE/PHD"/>
</dbReference>